<dbReference type="GO" id="GO:0003700">
    <property type="term" value="F:DNA-binding transcription factor activity"/>
    <property type="evidence" value="ECO:0007669"/>
    <property type="project" value="InterPro"/>
</dbReference>
<accession>A0A8J8SCJ1</accession>
<dbReference type="EMBL" id="CP058561">
    <property type="protein sequence ID" value="QUH29888.1"/>
    <property type="molecule type" value="Genomic_DNA"/>
</dbReference>
<evidence type="ECO:0000259" key="5">
    <source>
        <dbReference type="PROSITE" id="PS51464"/>
    </source>
</evidence>
<dbReference type="Gene3D" id="3.40.50.10490">
    <property type="entry name" value="Glucose-6-phosphate isomerase like protein, domain 1"/>
    <property type="match status" value="1"/>
</dbReference>
<protein>
    <submittedName>
        <fullName evidence="6">MurR/RpiR family transcriptional regulator</fullName>
    </submittedName>
</protein>
<keyword evidence="7" id="KW-1185">Reference proteome</keyword>
<evidence type="ECO:0000259" key="4">
    <source>
        <dbReference type="PROSITE" id="PS51071"/>
    </source>
</evidence>
<proteinExistence type="predicted"/>
<dbReference type="InterPro" id="IPR036388">
    <property type="entry name" value="WH-like_DNA-bd_sf"/>
</dbReference>
<dbReference type="SUPFAM" id="SSF46689">
    <property type="entry name" value="Homeodomain-like"/>
    <property type="match status" value="1"/>
</dbReference>
<dbReference type="InterPro" id="IPR046348">
    <property type="entry name" value="SIS_dom_sf"/>
</dbReference>
<reference evidence="6 7" key="1">
    <citation type="submission" date="2020-07" db="EMBL/GenBank/DDBJ databases">
        <title>Vallitalea guaymasensis genome.</title>
        <authorList>
            <person name="Postec A."/>
        </authorList>
    </citation>
    <scope>NUCLEOTIDE SEQUENCE [LARGE SCALE GENOMIC DNA]</scope>
    <source>
        <strain evidence="6 7">Ra1766G1</strain>
    </source>
</reference>
<dbReference type="GO" id="GO:0097367">
    <property type="term" value="F:carbohydrate derivative binding"/>
    <property type="evidence" value="ECO:0007669"/>
    <property type="project" value="InterPro"/>
</dbReference>
<dbReference type="KEGG" id="vgu:HYG85_13595"/>
<keyword evidence="1" id="KW-0805">Transcription regulation</keyword>
<evidence type="ECO:0000256" key="3">
    <source>
        <dbReference type="ARBA" id="ARBA00023163"/>
    </source>
</evidence>
<dbReference type="SUPFAM" id="SSF53697">
    <property type="entry name" value="SIS domain"/>
    <property type="match status" value="1"/>
</dbReference>
<evidence type="ECO:0000256" key="1">
    <source>
        <dbReference type="ARBA" id="ARBA00023015"/>
    </source>
</evidence>
<dbReference type="PANTHER" id="PTHR30514:SF1">
    <property type="entry name" value="HTH-TYPE TRANSCRIPTIONAL REGULATOR HEXR-RELATED"/>
    <property type="match status" value="1"/>
</dbReference>
<evidence type="ECO:0000256" key="2">
    <source>
        <dbReference type="ARBA" id="ARBA00023125"/>
    </source>
</evidence>
<dbReference type="InterPro" id="IPR047640">
    <property type="entry name" value="RpiR-like"/>
</dbReference>
<feature type="domain" description="SIS" evidence="5">
    <location>
        <begin position="122"/>
        <end position="262"/>
    </location>
</feature>
<dbReference type="PANTHER" id="PTHR30514">
    <property type="entry name" value="GLUCOKINASE"/>
    <property type="match status" value="1"/>
</dbReference>
<organism evidence="6 7">
    <name type="scientific">Vallitalea guaymasensis</name>
    <dbReference type="NCBI Taxonomy" id="1185412"/>
    <lineage>
        <taxon>Bacteria</taxon>
        <taxon>Bacillati</taxon>
        <taxon>Bacillota</taxon>
        <taxon>Clostridia</taxon>
        <taxon>Lachnospirales</taxon>
        <taxon>Vallitaleaceae</taxon>
        <taxon>Vallitalea</taxon>
    </lineage>
</organism>
<dbReference type="InterPro" id="IPR001347">
    <property type="entry name" value="SIS_dom"/>
</dbReference>
<feature type="domain" description="HTH rpiR-type" evidence="4">
    <location>
        <begin position="1"/>
        <end position="77"/>
    </location>
</feature>
<dbReference type="GO" id="GO:1901135">
    <property type="term" value="P:carbohydrate derivative metabolic process"/>
    <property type="evidence" value="ECO:0007669"/>
    <property type="project" value="InterPro"/>
</dbReference>
<dbReference type="InterPro" id="IPR009057">
    <property type="entry name" value="Homeodomain-like_sf"/>
</dbReference>
<keyword evidence="3" id="KW-0804">Transcription</keyword>
<dbReference type="RefSeq" id="WP_113674098.1">
    <property type="nucleotide sequence ID" value="NZ_CAJXUH010000003.1"/>
</dbReference>
<dbReference type="Proteomes" id="UP000677305">
    <property type="component" value="Chromosome"/>
</dbReference>
<evidence type="ECO:0000313" key="6">
    <source>
        <dbReference type="EMBL" id="QUH29888.1"/>
    </source>
</evidence>
<dbReference type="Gene3D" id="1.10.10.10">
    <property type="entry name" value="Winged helix-like DNA-binding domain superfamily/Winged helix DNA-binding domain"/>
    <property type="match status" value="1"/>
</dbReference>
<evidence type="ECO:0000313" key="7">
    <source>
        <dbReference type="Proteomes" id="UP000677305"/>
    </source>
</evidence>
<dbReference type="InterPro" id="IPR035472">
    <property type="entry name" value="RpiR-like_SIS"/>
</dbReference>
<dbReference type="AlphaFoldDB" id="A0A8J8SCJ1"/>
<keyword evidence="2" id="KW-0238">DNA-binding</keyword>
<dbReference type="CDD" id="cd05013">
    <property type="entry name" value="SIS_RpiR"/>
    <property type="match status" value="1"/>
</dbReference>
<gene>
    <name evidence="6" type="ORF">HYG85_13595</name>
</gene>
<dbReference type="OrthoDB" id="3684496at2"/>
<sequence>MGCLSIINQLSEEFTVSESKISNYILKNTNKVLGLNANELAKISKVSPASVVRFTRKLGYDSYSEMMIQLARDVESQNSEYLDFLLHSDDSFEEMTKKVMLNITSTLNETYNLLKPKQLEAAIDVLRKAETIYLFGIGASGIVAEDMLQKLVRINKKCVYYPDYNLGVASSVHITDKDAVVAFSYGGKTKEVNIAVQTAKSKGAKCIAVTKCGKSPLSSIADMCLLLPNRENEIRIGAVQSRYAQLFIVDLLFVGVVKDNFDKNEEYLQKTREIIARLRL</sequence>
<name>A0A8J8SCJ1_9FIRM</name>
<dbReference type="Pfam" id="PF01380">
    <property type="entry name" value="SIS"/>
    <property type="match status" value="1"/>
</dbReference>
<dbReference type="Pfam" id="PF01418">
    <property type="entry name" value="HTH_6"/>
    <property type="match status" value="1"/>
</dbReference>
<dbReference type="PROSITE" id="PS51464">
    <property type="entry name" value="SIS"/>
    <property type="match status" value="1"/>
</dbReference>
<dbReference type="GO" id="GO:0003677">
    <property type="term" value="F:DNA binding"/>
    <property type="evidence" value="ECO:0007669"/>
    <property type="project" value="UniProtKB-KW"/>
</dbReference>
<dbReference type="PROSITE" id="PS51071">
    <property type="entry name" value="HTH_RPIR"/>
    <property type="match status" value="1"/>
</dbReference>
<dbReference type="InterPro" id="IPR000281">
    <property type="entry name" value="HTH_RpiR"/>
</dbReference>